<evidence type="ECO:0000313" key="3">
    <source>
        <dbReference type="Proteomes" id="UP001634747"/>
    </source>
</evidence>
<accession>A0ABW9KHF1</accession>
<sequence length="78" mass="8409">MSPRKVACLPDEPAGLAPEDFYYEGPYLVFTAAYHLKRGYCCGSGCRHCPYGDEKASPKSGCDDPAATAATMEQDRGN</sequence>
<proteinExistence type="predicted"/>
<evidence type="ECO:0000256" key="1">
    <source>
        <dbReference type="SAM" id="MobiDB-lite"/>
    </source>
</evidence>
<evidence type="ECO:0000313" key="2">
    <source>
        <dbReference type="EMBL" id="MFN2974603.1"/>
    </source>
</evidence>
<organism evidence="2 3">
    <name type="scientific">Terriglobus aquaticus</name>
    <dbReference type="NCBI Taxonomy" id="940139"/>
    <lineage>
        <taxon>Bacteria</taxon>
        <taxon>Pseudomonadati</taxon>
        <taxon>Acidobacteriota</taxon>
        <taxon>Terriglobia</taxon>
        <taxon>Terriglobales</taxon>
        <taxon>Acidobacteriaceae</taxon>
        <taxon>Terriglobus</taxon>
    </lineage>
</organism>
<dbReference type="RefSeq" id="WP_263413833.1">
    <property type="nucleotide sequence ID" value="NZ_BAABBH010000001.1"/>
</dbReference>
<dbReference type="Pfam" id="PF17653">
    <property type="entry name" value="DUF5522"/>
    <property type="match status" value="1"/>
</dbReference>
<dbReference type="Proteomes" id="UP001634747">
    <property type="component" value="Unassembled WGS sequence"/>
</dbReference>
<dbReference type="InterPro" id="IPR040807">
    <property type="entry name" value="DUF5522"/>
</dbReference>
<keyword evidence="3" id="KW-1185">Reference proteome</keyword>
<comment type="caution">
    <text evidence="2">The sequence shown here is derived from an EMBL/GenBank/DDBJ whole genome shotgun (WGS) entry which is preliminary data.</text>
</comment>
<gene>
    <name evidence="2" type="ORF">ACK2TP_02380</name>
</gene>
<reference evidence="2 3" key="1">
    <citation type="submission" date="2024-12" db="EMBL/GenBank/DDBJ databases">
        <authorList>
            <person name="Lee Y."/>
        </authorList>
    </citation>
    <scope>NUCLEOTIDE SEQUENCE [LARGE SCALE GENOMIC DNA]</scope>
    <source>
        <strain evidence="2 3">03SUJ4</strain>
    </source>
</reference>
<feature type="region of interest" description="Disordered" evidence="1">
    <location>
        <begin position="55"/>
        <end position="78"/>
    </location>
</feature>
<name>A0ABW9KHF1_9BACT</name>
<protein>
    <submittedName>
        <fullName evidence="2">DUF5522 domain-containing protein</fullName>
    </submittedName>
</protein>
<dbReference type="EMBL" id="JBJYXY010000001">
    <property type="protein sequence ID" value="MFN2974603.1"/>
    <property type="molecule type" value="Genomic_DNA"/>
</dbReference>